<dbReference type="EMBL" id="JAVDWH010000001">
    <property type="protein sequence ID" value="MDR7085434.1"/>
    <property type="molecule type" value="Genomic_DNA"/>
</dbReference>
<protein>
    <submittedName>
        <fullName evidence="1">Uncharacterized protein</fullName>
    </submittedName>
</protein>
<dbReference type="RefSeq" id="WP_309965739.1">
    <property type="nucleotide sequence ID" value="NZ_JAVDWH010000001.1"/>
</dbReference>
<accession>A0ABU1UJS7</accession>
<comment type="caution">
    <text evidence="1">The sequence shown here is derived from an EMBL/GenBank/DDBJ whole genome shotgun (WGS) entry which is preliminary data.</text>
</comment>
<reference evidence="1 2" key="1">
    <citation type="submission" date="2023-07" db="EMBL/GenBank/DDBJ databases">
        <title>Sorghum-associated microbial communities from plants grown in Nebraska, USA.</title>
        <authorList>
            <person name="Schachtman D."/>
        </authorList>
    </citation>
    <scope>NUCLEOTIDE SEQUENCE [LARGE SCALE GENOMIC DNA]</scope>
    <source>
        <strain evidence="1 2">BE248</strain>
    </source>
</reference>
<gene>
    <name evidence="1" type="ORF">J2X11_000273</name>
</gene>
<name>A0ABU1UJS7_9ACTN</name>
<evidence type="ECO:0000313" key="2">
    <source>
        <dbReference type="Proteomes" id="UP001257739"/>
    </source>
</evidence>
<dbReference type="Proteomes" id="UP001257739">
    <property type="component" value="Unassembled WGS sequence"/>
</dbReference>
<sequence>MTDRPDPLTTPIRDAATLTITLFGDNGRIDHALSAELGRRGCRTHAVSVETGWLKSAENVICRLDTVAGQRALEGLAGRVGPHATVIAVCEQPANESDAKRLQDLCKACGRHHDVSLIWHSPVGDAPASEPPPIEHLAVSIVDEVSTKVAHTDGNSFTTRFVDLG</sequence>
<evidence type="ECO:0000313" key="1">
    <source>
        <dbReference type="EMBL" id="MDR7085434.1"/>
    </source>
</evidence>
<proteinExistence type="predicted"/>
<organism evidence="1 2">
    <name type="scientific">Aeromicrobium panaciterrae</name>
    <dbReference type="NCBI Taxonomy" id="363861"/>
    <lineage>
        <taxon>Bacteria</taxon>
        <taxon>Bacillati</taxon>
        <taxon>Actinomycetota</taxon>
        <taxon>Actinomycetes</taxon>
        <taxon>Propionibacteriales</taxon>
        <taxon>Nocardioidaceae</taxon>
        <taxon>Aeromicrobium</taxon>
    </lineage>
</organism>
<keyword evidence="2" id="KW-1185">Reference proteome</keyword>